<evidence type="ECO:0000256" key="6">
    <source>
        <dbReference type="PIRNR" id="PIRNR000446"/>
    </source>
</evidence>
<dbReference type="RefSeq" id="WP_069295352.1">
    <property type="nucleotide sequence ID" value="NZ_MCRI01000005.1"/>
</dbReference>
<dbReference type="STRING" id="291169.A9E74_00820"/>
<evidence type="ECO:0000256" key="1">
    <source>
        <dbReference type="ARBA" id="ARBA00013258"/>
    </source>
</evidence>
<gene>
    <name evidence="9" type="primary">fabD</name>
    <name evidence="9" type="ORF">A9E74_00820</name>
</gene>
<dbReference type="InterPro" id="IPR001227">
    <property type="entry name" value="Ac_transferase_dom_sf"/>
</dbReference>
<accession>A0A1E3GV92</accession>
<dbReference type="EC" id="2.3.1.39" evidence="1 6"/>
<dbReference type="AlphaFoldDB" id="A0A1E3GV92"/>
<evidence type="ECO:0000256" key="7">
    <source>
        <dbReference type="PIRSR" id="PIRSR000446-1"/>
    </source>
</evidence>
<dbReference type="FunFam" id="3.30.70.250:FF:000001">
    <property type="entry name" value="Malonyl CoA-acyl carrier protein transacylase"/>
    <property type="match status" value="1"/>
</dbReference>
<evidence type="ECO:0000256" key="3">
    <source>
        <dbReference type="ARBA" id="ARBA00022679"/>
    </source>
</evidence>
<comment type="similarity">
    <text evidence="6">Belongs to the fabD family.</text>
</comment>
<dbReference type="InterPro" id="IPR024925">
    <property type="entry name" value="Malonyl_CoA-ACP_transAc"/>
</dbReference>
<dbReference type="PANTHER" id="PTHR42681">
    <property type="entry name" value="MALONYL-COA-ACYL CARRIER PROTEIN TRANSACYLASE, MITOCHONDRIAL"/>
    <property type="match status" value="1"/>
</dbReference>
<proteinExistence type="inferred from homology"/>
<dbReference type="PIRSF" id="PIRSF000446">
    <property type="entry name" value="Mct"/>
    <property type="match status" value="1"/>
</dbReference>
<dbReference type="GO" id="GO:0006633">
    <property type="term" value="P:fatty acid biosynthetic process"/>
    <property type="evidence" value="ECO:0007669"/>
    <property type="project" value="TreeGrafter"/>
</dbReference>
<dbReference type="GO" id="GO:0005829">
    <property type="term" value="C:cytosol"/>
    <property type="evidence" value="ECO:0007669"/>
    <property type="project" value="TreeGrafter"/>
</dbReference>
<keyword evidence="10" id="KW-1185">Reference proteome</keyword>
<dbReference type="Gene3D" id="3.40.366.10">
    <property type="entry name" value="Malonyl-Coenzyme A Acyl Carrier Protein, domain 2"/>
    <property type="match status" value="1"/>
</dbReference>
<dbReference type="InterPro" id="IPR004410">
    <property type="entry name" value="Malonyl_CoA-ACP_transAc_FabD"/>
</dbReference>
<comment type="caution">
    <text evidence="9">The sequence shown here is derived from an EMBL/GenBank/DDBJ whole genome shotgun (WGS) entry which is preliminary data.</text>
</comment>
<evidence type="ECO:0000259" key="8">
    <source>
        <dbReference type="SMART" id="SM00827"/>
    </source>
</evidence>
<reference evidence="9 10" key="1">
    <citation type="submission" date="2016-07" db="EMBL/GenBank/DDBJ databases">
        <title>Draft Genome Sequence of Methylophaga muralis Bur 1.</title>
        <authorList>
            <person name="Vasilenko O.V."/>
            <person name="Doronina N.V."/>
            <person name="Shmareva M.N."/>
            <person name="Tarlachkov S.V."/>
            <person name="Mustakhimov I."/>
            <person name="Trotsenko Y.A."/>
        </authorList>
    </citation>
    <scope>NUCLEOTIDE SEQUENCE [LARGE SCALE GENOMIC DNA]</scope>
    <source>
        <strain evidence="9 10">Bur 1</strain>
    </source>
</reference>
<dbReference type="InterPro" id="IPR050858">
    <property type="entry name" value="Mal-CoA-ACP_Trans/PKS_FabD"/>
</dbReference>
<dbReference type="Proteomes" id="UP000094379">
    <property type="component" value="Unassembled WGS sequence"/>
</dbReference>
<feature type="active site" evidence="7">
    <location>
        <position position="91"/>
    </location>
</feature>
<dbReference type="EMBL" id="MCRI01000005">
    <property type="protein sequence ID" value="ODN67476.1"/>
    <property type="molecule type" value="Genomic_DNA"/>
</dbReference>
<feature type="domain" description="Malonyl-CoA:ACP transacylase (MAT)" evidence="8">
    <location>
        <begin position="6"/>
        <end position="306"/>
    </location>
</feature>
<dbReference type="InterPro" id="IPR014043">
    <property type="entry name" value="Acyl_transferase_dom"/>
</dbReference>
<evidence type="ECO:0000256" key="2">
    <source>
        <dbReference type="ARBA" id="ARBA00018953"/>
    </source>
</evidence>
<evidence type="ECO:0000313" key="9">
    <source>
        <dbReference type="EMBL" id="ODN67476.1"/>
    </source>
</evidence>
<feature type="active site" evidence="7">
    <location>
        <position position="200"/>
    </location>
</feature>
<dbReference type="SUPFAM" id="SSF55048">
    <property type="entry name" value="Probable ACP-binding domain of malonyl-CoA ACP transacylase"/>
    <property type="match status" value="1"/>
</dbReference>
<dbReference type="Pfam" id="PF00698">
    <property type="entry name" value="Acyl_transf_1"/>
    <property type="match status" value="1"/>
</dbReference>
<evidence type="ECO:0000256" key="5">
    <source>
        <dbReference type="ARBA" id="ARBA00048462"/>
    </source>
</evidence>
<evidence type="ECO:0000256" key="4">
    <source>
        <dbReference type="ARBA" id="ARBA00023315"/>
    </source>
</evidence>
<dbReference type="GO" id="GO:0004314">
    <property type="term" value="F:[acyl-carrier-protein] S-malonyltransferase activity"/>
    <property type="evidence" value="ECO:0007669"/>
    <property type="project" value="UniProtKB-EC"/>
</dbReference>
<evidence type="ECO:0000313" key="10">
    <source>
        <dbReference type="Proteomes" id="UP000094379"/>
    </source>
</evidence>
<name>A0A1E3GV92_9GAMM</name>
<dbReference type="InterPro" id="IPR016035">
    <property type="entry name" value="Acyl_Trfase/lysoPLipase"/>
</dbReference>
<dbReference type="PATRIC" id="fig|291169.3.peg.822"/>
<keyword evidence="4 6" id="KW-0012">Acyltransferase</keyword>
<dbReference type="Gene3D" id="3.30.70.250">
    <property type="entry name" value="Malonyl-CoA ACP transacylase, ACP-binding"/>
    <property type="match status" value="1"/>
</dbReference>
<comment type="catalytic activity">
    <reaction evidence="5 6">
        <text>holo-[ACP] + malonyl-CoA = malonyl-[ACP] + CoA</text>
        <dbReference type="Rhea" id="RHEA:41792"/>
        <dbReference type="Rhea" id="RHEA-COMP:9623"/>
        <dbReference type="Rhea" id="RHEA-COMP:9685"/>
        <dbReference type="ChEBI" id="CHEBI:57287"/>
        <dbReference type="ChEBI" id="CHEBI:57384"/>
        <dbReference type="ChEBI" id="CHEBI:64479"/>
        <dbReference type="ChEBI" id="CHEBI:78449"/>
        <dbReference type="EC" id="2.3.1.39"/>
    </reaction>
</comment>
<keyword evidence="3 6" id="KW-0808">Transferase</keyword>
<dbReference type="PANTHER" id="PTHR42681:SF1">
    <property type="entry name" value="MALONYL-COA-ACYL CARRIER PROTEIN TRANSACYLASE, MITOCHONDRIAL"/>
    <property type="match status" value="1"/>
</dbReference>
<dbReference type="SMART" id="SM00827">
    <property type="entry name" value="PKS_AT"/>
    <property type="match status" value="1"/>
</dbReference>
<dbReference type="SUPFAM" id="SSF52151">
    <property type="entry name" value="FabD/lysophospholipase-like"/>
    <property type="match status" value="1"/>
</dbReference>
<dbReference type="NCBIfam" id="TIGR00128">
    <property type="entry name" value="fabD"/>
    <property type="match status" value="1"/>
</dbReference>
<protein>
    <recommendedName>
        <fullName evidence="2 6">Malonyl CoA-acyl carrier protein transacylase</fullName>
        <ecNumber evidence="1 6">2.3.1.39</ecNumber>
    </recommendedName>
</protein>
<organism evidence="9 10">
    <name type="scientific">Methylophaga muralis</name>
    <dbReference type="NCBI Taxonomy" id="291169"/>
    <lineage>
        <taxon>Bacteria</taxon>
        <taxon>Pseudomonadati</taxon>
        <taxon>Pseudomonadota</taxon>
        <taxon>Gammaproteobacteria</taxon>
        <taxon>Thiotrichales</taxon>
        <taxon>Piscirickettsiaceae</taxon>
        <taxon>Methylophaga</taxon>
    </lineage>
</organism>
<dbReference type="InterPro" id="IPR016036">
    <property type="entry name" value="Malonyl_transacylase_ACP-bd"/>
</dbReference>
<sequence>MHSAFVFPGQGSQSVSMLAELSESFPQVQETFAEASDALGYDLWALVQNGPETELNQTDKTQPAMLAAGIAVWRCWQAVSNYKPAYFAGHSLGEYTALVAAEALDFKTAIKLVEKRGQLMQQAVPAGEGAMAAILGLEDDVVKAVCQQASVEGIVEAVNFNSPGQVVIAGSKAAVDKAVEIATETGAKRALLLPVSVPSHCALMRPAAEELSKELESVSIQAPQIPVIHNTSVTATTDPDEIRQLLAQQLYNPVRWVETVEWLAAQGVDTLVECGPGKVLAGLSKRIDKSLQALPVYDSVTLQKTQEVLGE</sequence>